<dbReference type="EMBL" id="JBFOLK010000009">
    <property type="protein sequence ID" value="KAL2485159.1"/>
    <property type="molecule type" value="Genomic_DNA"/>
</dbReference>
<dbReference type="AlphaFoldDB" id="A0ABD1RAS1"/>
<organism evidence="1 2">
    <name type="scientific">Abeliophyllum distichum</name>
    <dbReference type="NCBI Taxonomy" id="126358"/>
    <lineage>
        <taxon>Eukaryota</taxon>
        <taxon>Viridiplantae</taxon>
        <taxon>Streptophyta</taxon>
        <taxon>Embryophyta</taxon>
        <taxon>Tracheophyta</taxon>
        <taxon>Spermatophyta</taxon>
        <taxon>Magnoliopsida</taxon>
        <taxon>eudicotyledons</taxon>
        <taxon>Gunneridae</taxon>
        <taxon>Pentapetalae</taxon>
        <taxon>asterids</taxon>
        <taxon>lamiids</taxon>
        <taxon>Lamiales</taxon>
        <taxon>Oleaceae</taxon>
        <taxon>Forsythieae</taxon>
        <taxon>Abeliophyllum</taxon>
    </lineage>
</organism>
<protein>
    <submittedName>
        <fullName evidence="1">Bromodomain-containing protein 9-like</fullName>
    </submittedName>
</protein>
<reference evidence="2" key="1">
    <citation type="submission" date="2024-07" db="EMBL/GenBank/DDBJ databases">
        <title>Two chromosome-level genome assemblies of Korean endemic species Abeliophyllum distichum and Forsythia ovata (Oleaceae).</title>
        <authorList>
            <person name="Jang H."/>
        </authorList>
    </citation>
    <scope>NUCLEOTIDE SEQUENCE [LARGE SCALE GENOMIC DNA]</scope>
</reference>
<name>A0ABD1RAS1_9LAMI</name>
<gene>
    <name evidence="1" type="ORF">Adt_29915</name>
</gene>
<evidence type="ECO:0000313" key="2">
    <source>
        <dbReference type="Proteomes" id="UP001604336"/>
    </source>
</evidence>
<keyword evidence="2" id="KW-1185">Reference proteome</keyword>
<dbReference type="Proteomes" id="UP001604336">
    <property type="component" value="Unassembled WGS sequence"/>
</dbReference>
<proteinExistence type="predicted"/>
<comment type="caution">
    <text evidence="1">The sequence shown here is derived from an EMBL/GenBank/DDBJ whole genome shotgun (WGS) entry which is preliminary data.</text>
</comment>
<accession>A0ABD1RAS1</accession>
<evidence type="ECO:0000313" key="1">
    <source>
        <dbReference type="EMBL" id="KAL2485159.1"/>
    </source>
</evidence>
<sequence>MATSKNSSENHISFEDFQELLTRPYVNTSCLLPFKPELNEFYLGPSFNDADSVGRAAVAQLFPCTQEPHFLDPFSLKPIYDKNMRTWPKADTTFRLWHARMVKHSATEAIFDRAKISDLLEIATRPLLYDPIFFPIALCFWSSE</sequence>